<accession>A0AAF3EJY1</accession>
<dbReference type="CDD" id="cd02248">
    <property type="entry name" value="Peptidase_C1A"/>
    <property type="match status" value="1"/>
</dbReference>
<dbReference type="FunFam" id="3.90.70.10:FF:000332">
    <property type="entry name" value="Cathepsin L1"/>
    <property type="match status" value="1"/>
</dbReference>
<evidence type="ECO:0000256" key="2">
    <source>
        <dbReference type="ARBA" id="ARBA00023157"/>
    </source>
</evidence>
<dbReference type="InterPro" id="IPR000668">
    <property type="entry name" value="Peptidase_C1A_C"/>
</dbReference>
<protein>
    <submittedName>
        <fullName evidence="6">Peptidase C1A papain C-terminal domain-containing protein</fullName>
    </submittedName>
</protein>
<dbReference type="InterPro" id="IPR038765">
    <property type="entry name" value="Papain-like_cys_pep_sf"/>
</dbReference>
<feature type="domain" description="Peptidase C1A papain C-terminal" evidence="4">
    <location>
        <begin position="50"/>
        <end position="265"/>
    </location>
</feature>
<dbReference type="Gene3D" id="3.90.70.10">
    <property type="entry name" value="Cysteine proteinases"/>
    <property type="match status" value="1"/>
</dbReference>
<dbReference type="GO" id="GO:0008234">
    <property type="term" value="F:cysteine-type peptidase activity"/>
    <property type="evidence" value="ECO:0007669"/>
    <property type="project" value="InterPro"/>
</dbReference>
<dbReference type="InterPro" id="IPR013128">
    <property type="entry name" value="Peptidase_C1A"/>
</dbReference>
<sequence>MVILVLIWCPFGVHTDLNPIKRYTGLELPKNRRHLLSLSDFYIPSKGLVPPESLDLRDKGLVTDVKDQGHCKSCYIFSAVASIEGQFAKATGKLVTLSEQKYLDCVSHNCSKGGWQGDVFNYARTDGGLPKDTIYPYVGKEQECHNNKSQNIAADSGYMTVSRDEQTIKSALFEIGPLAVSLFASNHFRYNYTKDSGVYRDDPCSDQKVNHGVLLVGYGVDEKEGPFWLIKNSWGVEWGERGYVRLERSSRNVACLMSQQPIYPIVAAPAN</sequence>
<dbReference type="PROSITE" id="PS00640">
    <property type="entry name" value="THIOL_PROTEASE_ASN"/>
    <property type="match status" value="1"/>
</dbReference>
<organism evidence="5 6">
    <name type="scientific">Mesorhabditis belari</name>
    <dbReference type="NCBI Taxonomy" id="2138241"/>
    <lineage>
        <taxon>Eukaryota</taxon>
        <taxon>Metazoa</taxon>
        <taxon>Ecdysozoa</taxon>
        <taxon>Nematoda</taxon>
        <taxon>Chromadorea</taxon>
        <taxon>Rhabditida</taxon>
        <taxon>Rhabditina</taxon>
        <taxon>Rhabditomorpha</taxon>
        <taxon>Rhabditoidea</taxon>
        <taxon>Rhabditidae</taxon>
        <taxon>Mesorhabditinae</taxon>
        <taxon>Mesorhabditis</taxon>
    </lineage>
</organism>
<dbReference type="AlphaFoldDB" id="A0AAF3EJY1"/>
<reference evidence="6" key="1">
    <citation type="submission" date="2024-02" db="UniProtKB">
        <authorList>
            <consortium name="WormBaseParasite"/>
        </authorList>
    </citation>
    <scope>IDENTIFICATION</scope>
</reference>
<evidence type="ECO:0000259" key="4">
    <source>
        <dbReference type="SMART" id="SM00645"/>
    </source>
</evidence>
<dbReference type="PRINTS" id="PR00705">
    <property type="entry name" value="PAPAIN"/>
</dbReference>
<feature type="chain" id="PRO_5042076961" evidence="3">
    <location>
        <begin position="16"/>
        <end position="271"/>
    </location>
</feature>
<dbReference type="PROSITE" id="PS00639">
    <property type="entry name" value="THIOL_PROTEASE_HIS"/>
    <property type="match status" value="1"/>
</dbReference>
<comment type="similarity">
    <text evidence="1">Belongs to the peptidase C1 family.</text>
</comment>
<evidence type="ECO:0000256" key="1">
    <source>
        <dbReference type="ARBA" id="ARBA00008455"/>
    </source>
</evidence>
<proteinExistence type="inferred from homology"/>
<dbReference type="WBParaSite" id="MBELARI_LOCUS14328">
    <property type="protein sequence ID" value="MBELARI_LOCUS14328"/>
    <property type="gene ID" value="MBELARI_LOCUS14328"/>
</dbReference>
<keyword evidence="3" id="KW-0732">Signal</keyword>
<dbReference type="GO" id="GO:0006508">
    <property type="term" value="P:proteolysis"/>
    <property type="evidence" value="ECO:0007669"/>
    <property type="project" value="InterPro"/>
</dbReference>
<dbReference type="Proteomes" id="UP000887575">
    <property type="component" value="Unassembled WGS sequence"/>
</dbReference>
<dbReference type="InterPro" id="IPR025661">
    <property type="entry name" value="Pept_asp_AS"/>
</dbReference>
<keyword evidence="2" id="KW-1015">Disulfide bond</keyword>
<dbReference type="Pfam" id="PF00112">
    <property type="entry name" value="Peptidase_C1"/>
    <property type="match status" value="1"/>
</dbReference>
<name>A0AAF3EJY1_9BILA</name>
<evidence type="ECO:0000313" key="6">
    <source>
        <dbReference type="WBParaSite" id="MBELARI_LOCUS14328"/>
    </source>
</evidence>
<evidence type="ECO:0000313" key="5">
    <source>
        <dbReference type="Proteomes" id="UP000887575"/>
    </source>
</evidence>
<dbReference type="SUPFAM" id="SSF54001">
    <property type="entry name" value="Cysteine proteinases"/>
    <property type="match status" value="1"/>
</dbReference>
<keyword evidence="5" id="KW-1185">Reference proteome</keyword>
<dbReference type="SMART" id="SM00645">
    <property type="entry name" value="Pept_C1"/>
    <property type="match status" value="1"/>
</dbReference>
<evidence type="ECO:0000256" key="3">
    <source>
        <dbReference type="SAM" id="SignalP"/>
    </source>
</evidence>
<dbReference type="PANTHER" id="PTHR12411">
    <property type="entry name" value="CYSTEINE PROTEASE FAMILY C1-RELATED"/>
    <property type="match status" value="1"/>
</dbReference>
<dbReference type="InterPro" id="IPR025660">
    <property type="entry name" value="Pept_his_AS"/>
</dbReference>
<dbReference type="InterPro" id="IPR039417">
    <property type="entry name" value="Peptidase_C1A_papain-like"/>
</dbReference>
<feature type="signal peptide" evidence="3">
    <location>
        <begin position="1"/>
        <end position="15"/>
    </location>
</feature>